<name>A0A225UKK3_9STRA</name>
<dbReference type="OrthoDB" id="10277768at2759"/>
<dbReference type="Proteomes" id="UP000198211">
    <property type="component" value="Unassembled WGS sequence"/>
</dbReference>
<protein>
    <submittedName>
        <fullName evidence="1">Uncharacterized protein</fullName>
    </submittedName>
</protein>
<keyword evidence="2" id="KW-1185">Reference proteome</keyword>
<evidence type="ECO:0000313" key="1">
    <source>
        <dbReference type="EMBL" id="OWY93523.1"/>
    </source>
</evidence>
<dbReference type="AlphaFoldDB" id="A0A225UKK3"/>
<proteinExistence type="predicted"/>
<gene>
    <name evidence="1" type="ORF">PHMEG_00037054</name>
</gene>
<reference evidence="2" key="1">
    <citation type="submission" date="2017-03" db="EMBL/GenBank/DDBJ databases">
        <title>Phytopthora megakarya and P. palmivora, two closely related causual agents of cacao black pod achieved similar genome size and gene model numbers by different mechanisms.</title>
        <authorList>
            <person name="Ali S."/>
            <person name="Shao J."/>
            <person name="Larry D.J."/>
            <person name="Kronmiller B."/>
            <person name="Shen D."/>
            <person name="Strem M.D."/>
            <person name="Melnick R.L."/>
            <person name="Guiltinan M.J."/>
            <person name="Tyler B.M."/>
            <person name="Meinhardt L.W."/>
            <person name="Bailey B.A."/>
        </authorList>
    </citation>
    <scope>NUCLEOTIDE SEQUENCE [LARGE SCALE GENOMIC DNA]</scope>
    <source>
        <strain evidence="2">zdho120</strain>
    </source>
</reference>
<sequence length="145" mass="16091">MESEKRLPKQRGLNPLGASYIGNRPTLSDDINALLAYLEPDDSFGPRQGLPGAVLPPGFSWANFHTLKVEVCLKDGARIQQGQAGQQAQQGPAGRRRVGTLNEKADRWRHCPGGEYVLCVRINRRLCVREYCLNSIVDGQFEDPC</sequence>
<dbReference type="EMBL" id="NBNE01015913">
    <property type="protein sequence ID" value="OWY93523.1"/>
    <property type="molecule type" value="Genomic_DNA"/>
</dbReference>
<evidence type="ECO:0000313" key="2">
    <source>
        <dbReference type="Proteomes" id="UP000198211"/>
    </source>
</evidence>
<organism evidence="1 2">
    <name type="scientific">Phytophthora megakarya</name>
    <dbReference type="NCBI Taxonomy" id="4795"/>
    <lineage>
        <taxon>Eukaryota</taxon>
        <taxon>Sar</taxon>
        <taxon>Stramenopiles</taxon>
        <taxon>Oomycota</taxon>
        <taxon>Peronosporomycetes</taxon>
        <taxon>Peronosporales</taxon>
        <taxon>Peronosporaceae</taxon>
        <taxon>Phytophthora</taxon>
    </lineage>
</organism>
<accession>A0A225UKK3</accession>
<comment type="caution">
    <text evidence="1">The sequence shown here is derived from an EMBL/GenBank/DDBJ whole genome shotgun (WGS) entry which is preliminary data.</text>
</comment>